<proteinExistence type="predicted"/>
<dbReference type="RefSeq" id="WP_100103374.1">
    <property type="nucleotide sequence ID" value="NZ_CAWNMT010000001.1"/>
</dbReference>
<evidence type="ECO:0000313" key="1">
    <source>
        <dbReference type="EMBL" id="ATW30026.1"/>
    </source>
</evidence>
<sequence>MLNVHVQEIRDQDFRIDHMKEEVFSKNIAYFQQIPEKIKKTGGDFLNLPADYDTYFLETDHKMDEFLLNFKNELKDRKHENVTLSEEKEEIHRKFEAAIEAALFEVEIVLKENQDKLQVQEIEDLINVLAANKNDGIPLLKESVSGFSGVDTYFIPANNDSSFSSVNDNDNYLLTFVSLS</sequence>
<reference evidence="2" key="1">
    <citation type="submission" date="2016-10" db="EMBL/GenBank/DDBJ databases">
        <authorList>
            <person name="Chevignon G."/>
        </authorList>
    </citation>
    <scope>NUCLEOTIDE SEQUENCE [LARGE SCALE GENOMIC DNA]</scope>
    <source>
        <strain evidence="2">A2C</strain>
    </source>
</reference>
<name>A0A2D3T2K5_9ENTR</name>
<evidence type="ECO:0000313" key="2">
    <source>
        <dbReference type="Proteomes" id="UP000230008"/>
    </source>
</evidence>
<organism evidence="1 2">
    <name type="scientific">Candidatus Williamhamiltonella defendens</name>
    <dbReference type="NCBI Taxonomy" id="138072"/>
    <lineage>
        <taxon>Bacteria</taxon>
        <taxon>Pseudomonadati</taxon>
        <taxon>Pseudomonadota</taxon>
        <taxon>Gammaproteobacteria</taxon>
        <taxon>Enterobacterales</taxon>
        <taxon>Enterobacteriaceae</taxon>
        <taxon>aphid secondary symbionts</taxon>
        <taxon>Candidatus Williamhamiltonella</taxon>
    </lineage>
</organism>
<protein>
    <submittedName>
        <fullName evidence="1">Uncharacterized protein</fullName>
    </submittedName>
</protein>
<dbReference type="Proteomes" id="UP000230008">
    <property type="component" value="Chromosome"/>
</dbReference>
<reference evidence="2" key="2">
    <citation type="submission" date="2017-11" db="EMBL/GenBank/DDBJ databases">
        <title>PacBio sequencing of new strain of the secondary endosymbiont Candidatus Hamiltonella defensa.</title>
        <authorList>
            <person name="Strand M.R."/>
            <person name="Oliver K."/>
        </authorList>
    </citation>
    <scope>NUCLEOTIDE SEQUENCE [LARGE SCALE GENOMIC DNA]</scope>
    <source>
        <strain evidence="2">A2C</strain>
    </source>
</reference>
<dbReference type="EMBL" id="CP017606">
    <property type="protein sequence ID" value="ATW30026.1"/>
    <property type="molecule type" value="Genomic_DNA"/>
</dbReference>
<dbReference type="AlphaFoldDB" id="A0A2D3T2K5"/>
<accession>A0A2D3T2K5</accession>
<gene>
    <name evidence="1" type="ORF">BJP41_06450</name>
</gene>